<reference evidence="1" key="1">
    <citation type="journal article" date="2004" name="J. Clin. Microbiol.">
        <title>Identification of Escherichia coli O114 O-antigen gene cluster and development of an O114 serogroup-specific PCR assay.</title>
        <authorList>
            <person name="Feng L."/>
            <person name="Wang W."/>
            <person name="Tao J."/>
            <person name="Guo H."/>
            <person name="Krause G."/>
            <person name="Beutin L."/>
            <person name="Wang L."/>
        </authorList>
    </citation>
    <scope>NUCLEOTIDE SEQUENCE</scope>
</reference>
<accession>Q697D7</accession>
<proteinExistence type="predicted"/>
<dbReference type="AlphaFoldDB" id="Q697D7"/>
<protein>
    <submittedName>
        <fullName evidence="1">WbuO</fullName>
    </submittedName>
</protein>
<gene>
    <name evidence="1" type="primary">wbuO</name>
</gene>
<sequence>MFMFYLPFVYYYKTRLRYLHKLLSWMLIYLFPLFFSCYLSSNYSISILSFCLFIILVQSLYEVGYIQNDCETIKKEDSPTLRLTSVEFQYYENNKFLIYSSRLVFSFILSVLLSYFVSSLVWAIWFILPIFYVYNNVRNRFNLILHFLLVFCRYCLPVLCLTGNYQVTLMMIFVFPLLNLIERMSEKKFKFQFISRFLASKLTLFRALYYLFFLSLFYLISINCRGDANIQNILYLICYYSVYRFSIYFFSVLFYKINR</sequence>
<name>Q697D7_ECOLX</name>
<dbReference type="EMBL" id="AY573377">
    <property type="protein sequence ID" value="AAT77179.1"/>
    <property type="molecule type" value="Genomic_DNA"/>
</dbReference>
<evidence type="ECO:0000313" key="1">
    <source>
        <dbReference type="EMBL" id="AAT77179.1"/>
    </source>
</evidence>
<organism evidence="1">
    <name type="scientific">Escherichia coli</name>
    <dbReference type="NCBI Taxonomy" id="562"/>
    <lineage>
        <taxon>Bacteria</taxon>
        <taxon>Pseudomonadati</taxon>
        <taxon>Pseudomonadota</taxon>
        <taxon>Gammaproteobacteria</taxon>
        <taxon>Enterobacterales</taxon>
        <taxon>Enterobacteriaceae</taxon>
        <taxon>Escherichia</taxon>
    </lineage>
</organism>